<sequence>MLSALKIYGVLLAAASVVVSSMSIGFLQATLEPHLREFELSPIIVGLMFVINGGVYAMTTPIFGYFCDKLQIPSKRIITIGCVFVTIGFALIGPMPLIPFRKDIWLVVGGLVLHGVGMGAQLVASFSDALTSSM</sequence>
<evidence type="ECO:0000256" key="4">
    <source>
        <dbReference type="ARBA" id="ARBA00022989"/>
    </source>
</evidence>
<organism evidence="8">
    <name type="scientific">Diabrotica virgifera virgifera</name>
    <name type="common">western corn rootworm</name>
    <dbReference type="NCBI Taxonomy" id="50390"/>
    <lineage>
        <taxon>Eukaryota</taxon>
        <taxon>Metazoa</taxon>
        <taxon>Ecdysozoa</taxon>
        <taxon>Arthropoda</taxon>
        <taxon>Hexapoda</taxon>
        <taxon>Insecta</taxon>
        <taxon>Pterygota</taxon>
        <taxon>Neoptera</taxon>
        <taxon>Endopterygota</taxon>
        <taxon>Coleoptera</taxon>
        <taxon>Polyphaga</taxon>
        <taxon>Cucujiformia</taxon>
        <taxon>Chrysomeloidea</taxon>
        <taxon>Chrysomelidae</taxon>
        <taxon>Galerucinae</taxon>
        <taxon>Diabroticina</taxon>
        <taxon>Diabroticites</taxon>
        <taxon>Diabrotica</taxon>
    </lineage>
</organism>
<keyword evidence="4 6" id="KW-1133">Transmembrane helix</keyword>
<protein>
    <submittedName>
        <fullName evidence="8">MFS-type transporter SLC18B1-like</fullName>
    </submittedName>
</protein>
<dbReference type="Gene3D" id="1.20.1250.20">
    <property type="entry name" value="MFS general substrate transporter like domains"/>
    <property type="match status" value="1"/>
</dbReference>
<dbReference type="InterPro" id="IPR020846">
    <property type="entry name" value="MFS_dom"/>
</dbReference>
<dbReference type="InterPro" id="IPR036259">
    <property type="entry name" value="MFS_trans_sf"/>
</dbReference>
<comment type="subcellular location">
    <subcellularLocation>
        <location evidence="1">Membrane</location>
        <topology evidence="1">Multi-pass membrane protein</topology>
    </subcellularLocation>
</comment>
<dbReference type="PANTHER" id="PTHR23506:SF26">
    <property type="entry name" value="MFS-TYPE TRANSPORTER SLC18B1"/>
    <property type="match status" value="1"/>
</dbReference>
<feature type="transmembrane region" description="Helical" evidence="6">
    <location>
        <begin position="104"/>
        <end position="124"/>
    </location>
</feature>
<dbReference type="AlphaFoldDB" id="A0A6P7H5B3"/>
<name>A0A6P7H5B3_DIAVI</name>
<evidence type="ECO:0000256" key="6">
    <source>
        <dbReference type="SAM" id="Phobius"/>
    </source>
</evidence>
<keyword evidence="5 6" id="KW-0472">Membrane</keyword>
<feature type="transmembrane region" description="Helical" evidence="6">
    <location>
        <begin position="78"/>
        <end position="98"/>
    </location>
</feature>
<feature type="transmembrane region" description="Helical" evidence="6">
    <location>
        <begin position="7"/>
        <end position="31"/>
    </location>
</feature>
<evidence type="ECO:0000256" key="3">
    <source>
        <dbReference type="ARBA" id="ARBA00022692"/>
    </source>
</evidence>
<evidence type="ECO:0000256" key="2">
    <source>
        <dbReference type="ARBA" id="ARBA00022448"/>
    </source>
</evidence>
<proteinExistence type="predicted"/>
<dbReference type="PANTHER" id="PTHR23506">
    <property type="entry name" value="GH10249P"/>
    <property type="match status" value="1"/>
</dbReference>
<evidence type="ECO:0000256" key="1">
    <source>
        <dbReference type="ARBA" id="ARBA00004141"/>
    </source>
</evidence>
<evidence type="ECO:0000313" key="8">
    <source>
        <dbReference type="RefSeq" id="XP_028152883.1"/>
    </source>
</evidence>
<dbReference type="InterPro" id="IPR011701">
    <property type="entry name" value="MFS"/>
</dbReference>
<dbReference type="Pfam" id="PF07690">
    <property type="entry name" value="MFS_1"/>
    <property type="match status" value="1"/>
</dbReference>
<dbReference type="InterPro" id="IPR050930">
    <property type="entry name" value="MFS_Vesicular_Transporter"/>
</dbReference>
<accession>A0A6P7H5B3</accession>
<dbReference type="RefSeq" id="XP_028152883.1">
    <property type="nucleotide sequence ID" value="XM_028297082.1"/>
</dbReference>
<dbReference type="GO" id="GO:0016020">
    <property type="term" value="C:membrane"/>
    <property type="evidence" value="ECO:0007669"/>
    <property type="project" value="UniProtKB-SubCell"/>
</dbReference>
<feature type="transmembrane region" description="Helical" evidence="6">
    <location>
        <begin position="43"/>
        <end position="66"/>
    </location>
</feature>
<dbReference type="SUPFAM" id="SSF103473">
    <property type="entry name" value="MFS general substrate transporter"/>
    <property type="match status" value="1"/>
</dbReference>
<keyword evidence="2" id="KW-0813">Transport</keyword>
<feature type="domain" description="Major facilitator superfamily (MFS) profile" evidence="7">
    <location>
        <begin position="9"/>
        <end position="134"/>
    </location>
</feature>
<gene>
    <name evidence="8" type="primary">LOC114346320</name>
</gene>
<dbReference type="GO" id="GO:0022857">
    <property type="term" value="F:transmembrane transporter activity"/>
    <property type="evidence" value="ECO:0007669"/>
    <property type="project" value="InterPro"/>
</dbReference>
<keyword evidence="3 6" id="KW-0812">Transmembrane</keyword>
<dbReference type="PROSITE" id="PS50850">
    <property type="entry name" value="MFS"/>
    <property type="match status" value="1"/>
</dbReference>
<dbReference type="InParanoid" id="A0A6P7H5B3"/>
<evidence type="ECO:0000256" key="5">
    <source>
        <dbReference type="ARBA" id="ARBA00023136"/>
    </source>
</evidence>
<reference evidence="8" key="1">
    <citation type="submission" date="2025-08" db="UniProtKB">
        <authorList>
            <consortium name="RefSeq"/>
        </authorList>
    </citation>
    <scope>IDENTIFICATION</scope>
    <source>
        <tissue evidence="8">Whole insect</tissue>
    </source>
</reference>
<evidence type="ECO:0000259" key="7">
    <source>
        <dbReference type="PROSITE" id="PS50850"/>
    </source>
</evidence>